<keyword evidence="3" id="KW-1185">Reference proteome</keyword>
<protein>
    <submittedName>
        <fullName evidence="2">Two-component system regulatory protein YycI</fullName>
    </submittedName>
</protein>
<dbReference type="Pfam" id="PF09648">
    <property type="entry name" value="YycI"/>
    <property type="match status" value="1"/>
</dbReference>
<organism evidence="2 3">
    <name type="scientific">Cohnella soli</name>
    <dbReference type="NCBI Taxonomy" id="425005"/>
    <lineage>
        <taxon>Bacteria</taxon>
        <taxon>Bacillati</taxon>
        <taxon>Bacillota</taxon>
        <taxon>Bacilli</taxon>
        <taxon>Bacillales</taxon>
        <taxon>Paenibacillaceae</taxon>
        <taxon>Cohnella</taxon>
    </lineage>
</organism>
<reference evidence="3" key="1">
    <citation type="journal article" date="2019" name="Int. J. Syst. Evol. Microbiol.">
        <title>The Global Catalogue of Microorganisms (GCM) 10K type strain sequencing project: providing services to taxonomists for standard genome sequencing and annotation.</title>
        <authorList>
            <consortium name="The Broad Institute Genomics Platform"/>
            <consortium name="The Broad Institute Genome Sequencing Center for Infectious Disease"/>
            <person name="Wu L."/>
            <person name="Ma J."/>
        </authorList>
    </citation>
    <scope>NUCLEOTIDE SEQUENCE [LARGE SCALE GENOMIC DNA]</scope>
    <source>
        <strain evidence="3">CGMCC 1.18575</strain>
    </source>
</reference>
<gene>
    <name evidence="2" type="primary">yycI</name>
    <name evidence="2" type="ORF">ACFPOF_28420</name>
</gene>
<dbReference type="EMBL" id="JBHSMI010000056">
    <property type="protein sequence ID" value="MFC5406674.1"/>
    <property type="molecule type" value="Genomic_DNA"/>
</dbReference>
<name>A0ABW0I079_9BACL</name>
<proteinExistence type="predicted"/>
<accession>A0ABW0I079</accession>
<dbReference type="Gene3D" id="2.40.128.690">
    <property type="entry name" value="YycH protein, domain 3-like"/>
    <property type="match status" value="1"/>
</dbReference>
<feature type="domain" description="Regulatory protein YycH-like" evidence="1">
    <location>
        <begin position="116"/>
        <end position="241"/>
    </location>
</feature>
<sequence>MDWRRAKSVLIVSFLALNIVLGYQLWTEWRERLNTAVDWTSLPPETLQVMKEKNIQVDDNARIPTDTPNMRQLTYTFKQRGGGDALEDRKPISPAPETRVIFSEEQFALALGGVIPDLADYSYDQQGSKEGVYFVFNRKEGLWPMFDIRLKLYYSDQKIKGFTQDIVTVKPASGAKEQQVLSATKALAKVIEQNLPSGSVIKEIKLGYHGEIFDDAEAQVTEPSWRVLLENSDEVYYVNAISAEVTTEKGDAAAGRT</sequence>
<dbReference type="RefSeq" id="WP_378138766.1">
    <property type="nucleotide sequence ID" value="NZ_JBHSMI010000056.1"/>
</dbReference>
<evidence type="ECO:0000313" key="3">
    <source>
        <dbReference type="Proteomes" id="UP001596113"/>
    </source>
</evidence>
<evidence type="ECO:0000313" key="2">
    <source>
        <dbReference type="EMBL" id="MFC5406674.1"/>
    </source>
</evidence>
<comment type="caution">
    <text evidence="2">The sequence shown here is derived from an EMBL/GenBank/DDBJ whole genome shotgun (WGS) entry which is preliminary data.</text>
</comment>
<dbReference type="InterPro" id="IPR018604">
    <property type="entry name" value="YycI-like"/>
</dbReference>
<evidence type="ECO:0000259" key="1">
    <source>
        <dbReference type="Pfam" id="PF09648"/>
    </source>
</evidence>
<dbReference type="Proteomes" id="UP001596113">
    <property type="component" value="Unassembled WGS sequence"/>
</dbReference>